<dbReference type="Gene3D" id="1.10.287.950">
    <property type="entry name" value="Methyl-accepting chemotaxis protein"/>
    <property type="match status" value="1"/>
</dbReference>
<dbReference type="Gene3D" id="3.30.450.20">
    <property type="entry name" value="PAS domain"/>
    <property type="match status" value="1"/>
</dbReference>
<dbReference type="InterPro" id="IPR004089">
    <property type="entry name" value="MCPsignal_dom"/>
</dbReference>
<evidence type="ECO:0000259" key="10">
    <source>
        <dbReference type="PROSITE" id="PS50111"/>
    </source>
</evidence>
<evidence type="ECO:0000256" key="3">
    <source>
        <dbReference type="ARBA" id="ARBA00022692"/>
    </source>
</evidence>
<feature type="transmembrane region" description="Helical" evidence="9">
    <location>
        <begin position="210"/>
        <end position="231"/>
    </location>
</feature>
<dbReference type="GO" id="GO:0007165">
    <property type="term" value="P:signal transduction"/>
    <property type="evidence" value="ECO:0007669"/>
    <property type="project" value="UniProtKB-KW"/>
</dbReference>
<evidence type="ECO:0000259" key="11">
    <source>
        <dbReference type="PROSITE" id="PS50885"/>
    </source>
</evidence>
<keyword evidence="6 8" id="KW-0807">Transducer</keyword>
<dbReference type="GO" id="GO:0005886">
    <property type="term" value="C:plasma membrane"/>
    <property type="evidence" value="ECO:0007669"/>
    <property type="project" value="UniProtKB-SubCell"/>
</dbReference>
<evidence type="ECO:0000256" key="5">
    <source>
        <dbReference type="ARBA" id="ARBA00023136"/>
    </source>
</evidence>
<dbReference type="RefSeq" id="WP_077847685.1">
    <property type="nucleotide sequence ID" value="NZ_LZZM01000163.1"/>
</dbReference>
<feature type="domain" description="HAMP" evidence="11">
    <location>
        <begin position="232"/>
        <end position="287"/>
    </location>
</feature>
<accession>A0A1S8TGS4</accession>
<dbReference type="PANTHER" id="PTHR32089:SF118">
    <property type="entry name" value="HEME-BASED AEROTACTIC TRANSDUCER HEMAT"/>
    <property type="match status" value="1"/>
</dbReference>
<protein>
    <submittedName>
        <fullName evidence="12">Methyl-accepting chemotaxis protein 4</fullName>
    </submittedName>
</protein>
<dbReference type="AlphaFoldDB" id="A0A1S8TGS4"/>
<evidence type="ECO:0000313" key="13">
    <source>
        <dbReference type="Proteomes" id="UP000190890"/>
    </source>
</evidence>
<evidence type="ECO:0000256" key="1">
    <source>
        <dbReference type="ARBA" id="ARBA00004651"/>
    </source>
</evidence>
<dbReference type="SMART" id="SM01049">
    <property type="entry name" value="Cache_2"/>
    <property type="match status" value="1"/>
</dbReference>
<name>A0A1S8TGS4_9CLOT</name>
<dbReference type="EMBL" id="LZZM01000163">
    <property type="protein sequence ID" value="OOM76871.1"/>
    <property type="molecule type" value="Genomic_DNA"/>
</dbReference>
<keyword evidence="2" id="KW-1003">Cell membrane</keyword>
<dbReference type="InterPro" id="IPR003660">
    <property type="entry name" value="HAMP_dom"/>
</dbReference>
<comment type="subcellular location">
    <subcellularLocation>
        <location evidence="1">Cell membrane</location>
        <topology evidence="1">Multi-pass membrane protein</topology>
    </subcellularLocation>
</comment>
<dbReference type="Pfam" id="PF17200">
    <property type="entry name" value="sCache_2"/>
    <property type="match status" value="1"/>
</dbReference>
<dbReference type="Pfam" id="PF00015">
    <property type="entry name" value="MCPsignal"/>
    <property type="match status" value="1"/>
</dbReference>
<evidence type="ECO:0000256" key="7">
    <source>
        <dbReference type="ARBA" id="ARBA00029447"/>
    </source>
</evidence>
<evidence type="ECO:0000256" key="9">
    <source>
        <dbReference type="SAM" id="Phobius"/>
    </source>
</evidence>
<dbReference type="PROSITE" id="PS50111">
    <property type="entry name" value="CHEMOTAXIS_TRANSDUC_2"/>
    <property type="match status" value="1"/>
</dbReference>
<dbReference type="SUPFAM" id="SSF58104">
    <property type="entry name" value="Methyl-accepting chemotaxis protein (MCP) signaling domain"/>
    <property type="match status" value="1"/>
</dbReference>
<keyword evidence="13" id="KW-1185">Reference proteome</keyword>
<dbReference type="SMART" id="SM00283">
    <property type="entry name" value="MA"/>
    <property type="match status" value="1"/>
</dbReference>
<evidence type="ECO:0000256" key="8">
    <source>
        <dbReference type="PROSITE-ProRule" id="PRU00284"/>
    </source>
</evidence>
<proteinExistence type="inferred from homology"/>
<evidence type="ECO:0000256" key="2">
    <source>
        <dbReference type="ARBA" id="ARBA00022475"/>
    </source>
</evidence>
<reference evidence="12 13" key="1">
    <citation type="submission" date="2016-05" db="EMBL/GenBank/DDBJ databases">
        <title>Microbial solvent formation.</title>
        <authorList>
            <person name="Poehlein A."/>
            <person name="Montoya Solano J.D."/>
            <person name="Flitsch S."/>
            <person name="Krabben P."/>
            <person name="Duerre P."/>
            <person name="Daniel R."/>
        </authorList>
    </citation>
    <scope>NUCLEOTIDE SEQUENCE [LARGE SCALE GENOMIC DNA]</scope>
    <source>
        <strain evidence="12 13">DSM 2619</strain>
    </source>
</reference>
<evidence type="ECO:0000256" key="6">
    <source>
        <dbReference type="ARBA" id="ARBA00023224"/>
    </source>
</evidence>
<keyword evidence="3 9" id="KW-0812">Transmembrane</keyword>
<feature type="domain" description="Methyl-accepting transducer" evidence="10">
    <location>
        <begin position="299"/>
        <end position="543"/>
    </location>
</feature>
<dbReference type="PROSITE" id="PS50885">
    <property type="entry name" value="HAMP"/>
    <property type="match status" value="1"/>
</dbReference>
<dbReference type="CDD" id="cd06225">
    <property type="entry name" value="HAMP"/>
    <property type="match status" value="1"/>
</dbReference>
<keyword evidence="5 9" id="KW-0472">Membrane</keyword>
<evidence type="ECO:0000256" key="4">
    <source>
        <dbReference type="ARBA" id="ARBA00022989"/>
    </source>
</evidence>
<organism evidence="12 13">
    <name type="scientific">Clostridium puniceum</name>
    <dbReference type="NCBI Taxonomy" id="29367"/>
    <lineage>
        <taxon>Bacteria</taxon>
        <taxon>Bacillati</taxon>
        <taxon>Bacillota</taxon>
        <taxon>Clostridia</taxon>
        <taxon>Eubacteriales</taxon>
        <taxon>Clostridiaceae</taxon>
        <taxon>Clostridium</taxon>
    </lineage>
</organism>
<dbReference type="PANTHER" id="PTHR32089">
    <property type="entry name" value="METHYL-ACCEPTING CHEMOTAXIS PROTEIN MCPB"/>
    <property type="match status" value="1"/>
</dbReference>
<dbReference type="OrthoDB" id="9810264at2"/>
<dbReference type="STRING" id="29367.CLPUN_25710"/>
<keyword evidence="4 9" id="KW-1133">Transmembrane helix</keyword>
<comment type="caution">
    <text evidence="12">The sequence shown here is derived from an EMBL/GenBank/DDBJ whole genome shotgun (WGS) entry which is preliminary data.</text>
</comment>
<dbReference type="Proteomes" id="UP000190890">
    <property type="component" value="Unassembled WGS sequence"/>
</dbReference>
<evidence type="ECO:0000313" key="12">
    <source>
        <dbReference type="EMBL" id="OOM76871.1"/>
    </source>
</evidence>
<comment type="similarity">
    <text evidence="7">Belongs to the methyl-accepting chemotaxis (MCP) protein family.</text>
</comment>
<gene>
    <name evidence="12" type="primary">mcp4_4</name>
    <name evidence="12" type="ORF">CLPUN_25710</name>
</gene>
<dbReference type="InterPro" id="IPR033480">
    <property type="entry name" value="sCache_2"/>
</dbReference>
<sequence length="593" mass="65827">MLNNLKVRTKLLLLILLIFIAITGIAVVNIQKQSEANRISLEVLEKTIREDYDEYIKSQVSNVITLIDGINKKYKDGEYTLEEAKKLSSDLVRGLRYKDGGYFWIDTTDGQNVVLLGNKTEGTNRLNSKDVNGYEMIKDIIKNGMKEGGGYTEYWFPKEGATEASPKRAYSKSYEPFGWVIGTGNYIDNIDKIIAEQSAITTQNFNKNKILMFSILTIDLILAVAATFVVAQEIMKGLNISIDHMKIIATGDFSIKLPEKYINRKDDFGDLAKSMETMKSSIKILVEKIQIESQALYTITDDVDKNIFGLDKDIQRISDTTEELAASMEETAASSEELSASSHEIEMAVRTIAQKSQEGSETAAKISDRAILTKEKVMEAKEKTNNIIIEVGKRLEKALEDAKVVENIGVLSESIMNITGQTNLLALNAAIEAARAGEAGKGFSVVADEIRKLAEQSKENILQIQSVTSEVMTAVENLSDSSSNLLNFVSKEVTSDYEVFMEVGNKYSEDSEYVDGLMTDFSATTEELLSSIHSMTEIILEVANASSEGARDTVENAESAINIKNQSMEVSKLIKKSTESTMNLEREVKRFIV</sequence>